<comment type="caution">
    <text evidence="2">The sequence shown here is derived from an EMBL/GenBank/DDBJ whole genome shotgun (WGS) entry which is preliminary data.</text>
</comment>
<feature type="domain" description="Acetyl-CoA hydrolase/transferase C-terminal" evidence="1">
    <location>
        <begin position="474"/>
        <end position="637"/>
    </location>
</feature>
<reference evidence="2" key="1">
    <citation type="journal article" date="2020" name="mSystems">
        <title>Genome- and Community-Level Interaction Insights into Carbon Utilization and Element Cycling Functions of Hydrothermarchaeota in Hydrothermal Sediment.</title>
        <authorList>
            <person name="Zhou Z."/>
            <person name="Liu Y."/>
            <person name="Xu W."/>
            <person name="Pan J."/>
            <person name="Luo Z.H."/>
            <person name="Li M."/>
        </authorList>
    </citation>
    <scope>NUCLEOTIDE SEQUENCE [LARGE SCALE GENOMIC DNA]</scope>
    <source>
        <strain evidence="2">SpSt-477</strain>
    </source>
</reference>
<dbReference type="PANTHER" id="PTHR21432">
    <property type="entry name" value="ACETYL-COA HYDROLASE-RELATED"/>
    <property type="match status" value="1"/>
</dbReference>
<dbReference type="InterPro" id="IPR046433">
    <property type="entry name" value="ActCoA_hydro"/>
</dbReference>
<dbReference type="AlphaFoldDB" id="A0A7C4RT29"/>
<dbReference type="EMBL" id="DSUH01000258">
    <property type="protein sequence ID" value="HGU33427.1"/>
    <property type="molecule type" value="Genomic_DNA"/>
</dbReference>
<dbReference type="SUPFAM" id="SSF100950">
    <property type="entry name" value="NagB/RpiA/CoA transferase-like"/>
    <property type="match status" value="1"/>
</dbReference>
<dbReference type="Gene3D" id="3.30.750.70">
    <property type="entry name" value="4-hydroxybutyrate coenzyme like domains"/>
    <property type="match status" value="1"/>
</dbReference>
<dbReference type="Gene3D" id="3.40.1080.20">
    <property type="entry name" value="Acetyl-CoA hydrolase/transferase C-terminal domain"/>
    <property type="match status" value="1"/>
</dbReference>
<protein>
    <recommendedName>
        <fullName evidence="1">Acetyl-CoA hydrolase/transferase C-terminal domain-containing protein</fullName>
    </recommendedName>
</protein>
<sequence>MFPARLSGMFTGIPFRNTAYRQPISLRSSVWNGKMAPSQPQQFTDPQACVDFVLSTVGKHIVLGLPLGLGKPNHLANAFFQKALKDTSIRLNIVTAITPEIPTWSSDLERRLLKPIFERVFGGYPELDYALALRNNNLPDNIDVTEFFFRPGAYMGNRRAQQNYISTNYTHAVRDLMANGLNVAASLIATETIDGIPRYSYSCNPEVVLDLQQAMEQAKQEGRKMVVVGQVNRNLPFMYGGALVDTAIFDAILDHPSFDFPLYAPPKESVNTQDYMIGMHVSSLIRDGGTLQIGIGSLGDAIAYGLILRNEQNEAYRRFLTISGILERFGDRIERIGGTAPFATGLYGCTEMLVDPYLHLIERGVIKRKVYDHPGLQRLLNQGDIDEPIGSDILEKLVGANIVSGRLTAEDVAFLTRFGIFQPQWRWEEGMLVDDHRRIPADLTDIGKREEIASACLGKRLQNGILVHGGFFLGPRDFYEQLRRMPAERRRLIDMTAVTYMNQLYGNEEIKILQRRHSRFVNTGILVTLGGAVVSDGLEDGRVISGVGGQYNFVSQAHALPNARSIIMIRATRNSNGKTSSNIVWNYGHTTIPRHLRDIVVTEYGIADLRSRPDKEVAQALIEIADSRFQEALLHQAKQAGKIPGTYRIPERFRNNFPERLEQTIKTFRNQGLFPAFPFGSDLTNEEYVLAKALKTVKEETQSRGIRSIDWRSAAKSISVPTAARPYLQRMELDRPGGIREHLMQRLVVYALERTGALS</sequence>
<proteinExistence type="predicted"/>
<evidence type="ECO:0000313" key="2">
    <source>
        <dbReference type="EMBL" id="HGU33427.1"/>
    </source>
</evidence>
<dbReference type="InterPro" id="IPR038460">
    <property type="entry name" value="AcetylCoA_hyd_C_sf"/>
</dbReference>
<accession>A0A7C4RT29</accession>
<dbReference type="Pfam" id="PF13336">
    <property type="entry name" value="AcetylCoA_hyd_C"/>
    <property type="match status" value="1"/>
</dbReference>
<name>A0A7C4RT29_9BACT</name>
<dbReference type="GO" id="GO:0006083">
    <property type="term" value="P:acetate metabolic process"/>
    <property type="evidence" value="ECO:0007669"/>
    <property type="project" value="InterPro"/>
</dbReference>
<dbReference type="PANTHER" id="PTHR21432:SF20">
    <property type="entry name" value="ACETYL-COA HYDROLASE"/>
    <property type="match status" value="1"/>
</dbReference>
<dbReference type="Gene3D" id="3.40.1080.10">
    <property type="entry name" value="Glutaconate Coenzyme A-transferase"/>
    <property type="match status" value="1"/>
</dbReference>
<gene>
    <name evidence="2" type="ORF">ENS29_11290</name>
</gene>
<organism evidence="2">
    <name type="scientific">Desulfatirhabdium butyrativorans</name>
    <dbReference type="NCBI Taxonomy" id="340467"/>
    <lineage>
        <taxon>Bacteria</taxon>
        <taxon>Pseudomonadati</taxon>
        <taxon>Thermodesulfobacteriota</taxon>
        <taxon>Desulfobacteria</taxon>
        <taxon>Desulfobacterales</taxon>
        <taxon>Desulfatirhabdiaceae</taxon>
        <taxon>Desulfatirhabdium</taxon>
    </lineage>
</organism>
<evidence type="ECO:0000259" key="1">
    <source>
        <dbReference type="Pfam" id="PF13336"/>
    </source>
</evidence>
<dbReference type="GO" id="GO:0008775">
    <property type="term" value="F:acetate CoA-transferase activity"/>
    <property type="evidence" value="ECO:0007669"/>
    <property type="project" value="InterPro"/>
</dbReference>
<dbReference type="InterPro" id="IPR037171">
    <property type="entry name" value="NagB/RpiA_transferase-like"/>
</dbReference>
<dbReference type="InterPro" id="IPR026888">
    <property type="entry name" value="AcetylCoA_hyd_C"/>
</dbReference>